<comment type="caution">
    <text evidence="2">The sequence shown here is derived from an EMBL/GenBank/DDBJ whole genome shotgun (WGS) entry which is preliminary data.</text>
</comment>
<gene>
    <name evidence="2" type="ORF">HK16_08460</name>
</gene>
<protein>
    <submittedName>
        <fullName evidence="2">Uncharacterized protein</fullName>
    </submittedName>
</protein>
<organism evidence="2 3">
    <name type="scientific">Acetobacter senegalensis</name>
    <dbReference type="NCBI Taxonomy" id="446692"/>
    <lineage>
        <taxon>Bacteria</taxon>
        <taxon>Pseudomonadati</taxon>
        <taxon>Pseudomonadota</taxon>
        <taxon>Alphaproteobacteria</taxon>
        <taxon>Acetobacterales</taxon>
        <taxon>Acetobacteraceae</taxon>
        <taxon>Acetobacter</taxon>
    </lineage>
</organism>
<evidence type="ECO:0000313" key="3">
    <source>
        <dbReference type="Proteomes" id="UP000195072"/>
    </source>
</evidence>
<proteinExistence type="predicted"/>
<sequence>MAAQVAIRQRENSFRDKLDRYEARDRHDLDLPRKAFTAITPKMGRVVHAIIKRGDDYRPFAEGPVSGGGTPLTLCREGASATQ</sequence>
<feature type="region of interest" description="Disordered" evidence="1">
    <location>
        <begin position="62"/>
        <end position="83"/>
    </location>
</feature>
<dbReference type="EMBL" id="JOOZ01000027">
    <property type="protein sequence ID" value="OUL66687.1"/>
    <property type="molecule type" value="Genomic_DNA"/>
</dbReference>
<dbReference type="AlphaFoldDB" id="A0A252EJR7"/>
<dbReference type="Proteomes" id="UP000195072">
    <property type="component" value="Unassembled WGS sequence"/>
</dbReference>
<accession>A0A252EJR7</accession>
<reference evidence="2 3" key="1">
    <citation type="submission" date="2014-06" db="EMBL/GenBank/DDBJ databases">
        <authorList>
            <person name="Ju J."/>
            <person name="Zhang J."/>
        </authorList>
    </citation>
    <scope>NUCLEOTIDE SEQUENCE [LARGE SCALE GENOMIC DNA]</scope>
    <source>
        <strain evidence="2">DmL_050</strain>
    </source>
</reference>
<evidence type="ECO:0000313" key="2">
    <source>
        <dbReference type="EMBL" id="OUL66687.1"/>
    </source>
</evidence>
<name>A0A252EJR7_9PROT</name>
<evidence type="ECO:0000256" key="1">
    <source>
        <dbReference type="SAM" id="MobiDB-lite"/>
    </source>
</evidence>